<dbReference type="SUPFAM" id="SSF52058">
    <property type="entry name" value="L domain-like"/>
    <property type="match status" value="1"/>
</dbReference>
<dbReference type="InterPro" id="IPR001611">
    <property type="entry name" value="Leu-rich_rpt"/>
</dbReference>
<evidence type="ECO:0000256" key="1">
    <source>
        <dbReference type="ARBA" id="ARBA00022614"/>
    </source>
</evidence>
<keyword evidence="2" id="KW-0611">Plant defense</keyword>
<dbReference type="InterPro" id="IPR032675">
    <property type="entry name" value="LRR_dom_sf"/>
</dbReference>
<dbReference type="eggNOG" id="KOG4658">
    <property type="taxonomic scope" value="Eukaryota"/>
</dbReference>
<accession>W9QTV5</accession>
<reference evidence="5" key="1">
    <citation type="submission" date="2013-01" db="EMBL/GenBank/DDBJ databases">
        <title>Draft Genome Sequence of a Mulberry Tree, Morus notabilis C.K. Schneid.</title>
        <authorList>
            <person name="He N."/>
            <person name="Zhao S."/>
        </authorList>
    </citation>
    <scope>NUCLEOTIDE SEQUENCE</scope>
</reference>
<keyword evidence="5" id="KW-1185">Reference proteome</keyword>
<dbReference type="AlphaFoldDB" id="W9QTV5"/>
<dbReference type="PANTHER" id="PTHR36766">
    <property type="entry name" value="PLANT BROAD-SPECTRUM MILDEW RESISTANCE PROTEIN RPW8"/>
    <property type="match status" value="1"/>
</dbReference>
<dbReference type="PANTHER" id="PTHR36766:SF70">
    <property type="entry name" value="DISEASE RESISTANCE PROTEIN RGA4"/>
    <property type="match status" value="1"/>
</dbReference>
<keyword evidence="1" id="KW-0433">Leucine-rich repeat</keyword>
<name>W9QTV5_9ROSA</name>
<dbReference type="EMBL" id="KE344167">
    <property type="protein sequence ID" value="EXB54288.1"/>
    <property type="molecule type" value="Genomic_DNA"/>
</dbReference>
<gene>
    <name evidence="4" type="ORF">L484_001433</name>
</gene>
<evidence type="ECO:0000259" key="3">
    <source>
        <dbReference type="Pfam" id="PF25019"/>
    </source>
</evidence>
<evidence type="ECO:0000313" key="5">
    <source>
        <dbReference type="Proteomes" id="UP000030645"/>
    </source>
</evidence>
<dbReference type="GO" id="GO:0006952">
    <property type="term" value="P:defense response"/>
    <property type="evidence" value="ECO:0007669"/>
    <property type="project" value="UniProtKB-KW"/>
</dbReference>
<evidence type="ECO:0000256" key="2">
    <source>
        <dbReference type="ARBA" id="ARBA00022821"/>
    </source>
</evidence>
<dbReference type="Gene3D" id="3.80.10.10">
    <property type="entry name" value="Ribonuclease Inhibitor"/>
    <property type="match status" value="2"/>
</dbReference>
<dbReference type="Pfam" id="PF25019">
    <property type="entry name" value="LRR_R13L1-DRL21"/>
    <property type="match status" value="1"/>
</dbReference>
<evidence type="ECO:0000313" key="4">
    <source>
        <dbReference type="EMBL" id="EXB54288.1"/>
    </source>
</evidence>
<dbReference type="InterPro" id="IPR056789">
    <property type="entry name" value="LRR_R13L1-DRL21"/>
</dbReference>
<dbReference type="Pfam" id="PF00560">
    <property type="entry name" value="LRR_1"/>
    <property type="match status" value="1"/>
</dbReference>
<dbReference type="Proteomes" id="UP000030645">
    <property type="component" value="Unassembled WGS sequence"/>
</dbReference>
<organism evidence="4 5">
    <name type="scientific">Morus notabilis</name>
    <dbReference type="NCBI Taxonomy" id="981085"/>
    <lineage>
        <taxon>Eukaryota</taxon>
        <taxon>Viridiplantae</taxon>
        <taxon>Streptophyta</taxon>
        <taxon>Embryophyta</taxon>
        <taxon>Tracheophyta</taxon>
        <taxon>Spermatophyta</taxon>
        <taxon>Magnoliopsida</taxon>
        <taxon>eudicotyledons</taxon>
        <taxon>Gunneridae</taxon>
        <taxon>Pentapetalae</taxon>
        <taxon>rosids</taxon>
        <taxon>fabids</taxon>
        <taxon>Rosales</taxon>
        <taxon>Moraceae</taxon>
        <taxon>Moreae</taxon>
        <taxon>Morus</taxon>
    </lineage>
</organism>
<proteinExistence type="predicted"/>
<protein>
    <submittedName>
        <fullName evidence="4">Putative disease resistance RPP13-like protein 1</fullName>
    </submittedName>
</protein>
<sequence>MHHLLHDLANSVAANSCLMLEVSKQEIIASETRHLSVICNKSKHLSIRCASKLRSFLLPSVRQKLAQVSNKMILHMKSLPSLDLSSSGIKKKLPEDLRKLINLRHLNICGCELLSELPNGIGELSSLKTLPVFIFDDVTARENEDRIAQGLQPNSELKKLAIKNYMGSNLPSWLMNSYLANLVELSLIRCQICVQLPSLEKLDSLRVLAIAEMEATMYFCNDSRQSSGVADFITLKKLNIKAFPNAMQHLTSLHTLHIWSFTNLPSLPEWLGNLVALREIELWYFEHLLLLPESMKRLTALQFLSIWGCPLLEIHLEKDTGADNG</sequence>
<feature type="domain" description="R13L1/DRL21-like LRR repeat region" evidence="3">
    <location>
        <begin position="139"/>
        <end position="213"/>
    </location>
</feature>